<proteinExistence type="predicted"/>
<evidence type="ECO:0000313" key="1">
    <source>
        <dbReference type="EMBL" id="PPS14031.1"/>
    </source>
</evidence>
<evidence type="ECO:0000313" key="2">
    <source>
        <dbReference type="Proteomes" id="UP000239757"/>
    </source>
</evidence>
<reference evidence="1 2" key="1">
    <citation type="submission" date="2015-01" db="EMBL/GenBank/DDBJ databases">
        <title>Genome of allotetraploid Gossypium barbadense reveals genomic plasticity and fiber elongation in cotton evolution.</title>
        <authorList>
            <person name="Chen X."/>
            <person name="Liu X."/>
            <person name="Zhao B."/>
            <person name="Zheng H."/>
            <person name="Hu Y."/>
            <person name="Lu G."/>
            <person name="Yang C."/>
            <person name="Chen J."/>
            <person name="Shan C."/>
            <person name="Zhang L."/>
            <person name="Zhou Y."/>
            <person name="Wang L."/>
            <person name="Guo W."/>
            <person name="Bai Y."/>
            <person name="Ruan J."/>
            <person name="Shangguan X."/>
            <person name="Mao Y."/>
            <person name="Jiang J."/>
            <person name="Zhu Y."/>
            <person name="Lei J."/>
            <person name="Kang H."/>
            <person name="Chen S."/>
            <person name="He X."/>
            <person name="Wang R."/>
            <person name="Wang Y."/>
            <person name="Chen J."/>
            <person name="Wang L."/>
            <person name="Yu S."/>
            <person name="Wang B."/>
            <person name="Wei J."/>
            <person name="Song S."/>
            <person name="Lu X."/>
            <person name="Gao Z."/>
            <person name="Gu W."/>
            <person name="Deng X."/>
            <person name="Ma D."/>
            <person name="Wang S."/>
            <person name="Liang W."/>
            <person name="Fang L."/>
            <person name="Cai C."/>
            <person name="Zhu X."/>
            <person name="Zhou B."/>
            <person name="Zhang Y."/>
            <person name="Chen Z."/>
            <person name="Xu S."/>
            <person name="Zhu R."/>
            <person name="Wang S."/>
            <person name="Zhang T."/>
            <person name="Zhao G."/>
        </authorList>
    </citation>
    <scope>NUCLEOTIDE SEQUENCE [LARGE SCALE GENOMIC DNA]</scope>
    <source>
        <strain evidence="2">cv. Xinhai21</strain>
        <tissue evidence="1">Leaf</tissue>
    </source>
</reference>
<dbReference type="EMBL" id="KZ663289">
    <property type="protein sequence ID" value="PPS14031.1"/>
    <property type="molecule type" value="Genomic_DNA"/>
</dbReference>
<dbReference type="Proteomes" id="UP000239757">
    <property type="component" value="Unassembled WGS sequence"/>
</dbReference>
<name>A0A2P5YEP6_GOSBA</name>
<accession>A0A2P5YEP6</accession>
<gene>
    <name evidence="1" type="ORF">GOBAR_AA06544</name>
</gene>
<organism evidence="1 2">
    <name type="scientific">Gossypium barbadense</name>
    <name type="common">Sea Island cotton</name>
    <name type="synonym">Hibiscus barbadensis</name>
    <dbReference type="NCBI Taxonomy" id="3634"/>
    <lineage>
        <taxon>Eukaryota</taxon>
        <taxon>Viridiplantae</taxon>
        <taxon>Streptophyta</taxon>
        <taxon>Embryophyta</taxon>
        <taxon>Tracheophyta</taxon>
        <taxon>Spermatophyta</taxon>
        <taxon>Magnoliopsida</taxon>
        <taxon>eudicotyledons</taxon>
        <taxon>Gunneridae</taxon>
        <taxon>Pentapetalae</taxon>
        <taxon>rosids</taxon>
        <taxon>malvids</taxon>
        <taxon>Malvales</taxon>
        <taxon>Malvaceae</taxon>
        <taxon>Malvoideae</taxon>
        <taxon>Gossypium</taxon>
    </lineage>
</organism>
<protein>
    <submittedName>
        <fullName evidence="1">Uncharacterized protein</fullName>
    </submittedName>
</protein>
<sequence length="221" mass="24692">MKPPYELDERVVVAETVGPRTVGKHHQECPRRRPPVVSIDDAGALSPSCNRVSQNSMQSIQQPEIKGRVRSICRSSSWGPMGNLRKGWQTSAVGPEEDDAPFLFFEVGTAVFLPCKDDMSEQRLKNGRISVRNEVGSGARAWRGRRVDLQRLGLGFSGEEDNELCSLFIDFGAHGQTSVVYLKSAELGMTYLDCTEWENAKYCKRDFFIRCGSDNVRICGI</sequence>
<dbReference type="AlphaFoldDB" id="A0A2P5YEP6"/>